<dbReference type="InterPro" id="IPR013785">
    <property type="entry name" value="Aldolase_TIM"/>
</dbReference>
<dbReference type="InterPro" id="IPR008589">
    <property type="entry name" value="MupG"/>
</dbReference>
<reference evidence="3 4" key="1">
    <citation type="submission" date="2020-07" db="EMBL/GenBank/DDBJ databases">
        <authorList>
            <person name="Feng H."/>
        </authorList>
    </citation>
    <scope>NUCLEOTIDE SEQUENCE [LARGE SCALE GENOMIC DNA]</scope>
    <source>
        <strain evidence="4">s-11</strain>
    </source>
</reference>
<feature type="domain" description="6-phospho-N-acetylmuramidase N-terminal" evidence="2">
    <location>
        <begin position="2"/>
        <end position="222"/>
    </location>
</feature>
<feature type="domain" description="6-phospho-N-acetylmuramidase C-terminal" evidence="1">
    <location>
        <begin position="241"/>
        <end position="331"/>
    </location>
</feature>
<evidence type="ECO:0000259" key="2">
    <source>
        <dbReference type="Pfam" id="PF19200"/>
    </source>
</evidence>
<dbReference type="InterPro" id="IPR017853">
    <property type="entry name" value="GH"/>
</dbReference>
<dbReference type="PANTHER" id="PTHR38435:SF2">
    <property type="entry name" value="DUF871 DOMAIN-CONTAINING PROTEIN"/>
    <property type="match status" value="1"/>
</dbReference>
<dbReference type="RefSeq" id="WP_033099294.1">
    <property type="nucleotide sequence ID" value="NZ_JACEIP010000001.1"/>
</dbReference>
<accession>A0A7W2AFS3</accession>
<dbReference type="Pfam" id="PF19200">
    <property type="entry name" value="MupG_N"/>
    <property type="match status" value="1"/>
</dbReference>
<dbReference type="SUPFAM" id="SSF50891">
    <property type="entry name" value="Cyclophilin-like"/>
    <property type="match status" value="1"/>
</dbReference>
<evidence type="ECO:0000259" key="1">
    <source>
        <dbReference type="Pfam" id="PF05913"/>
    </source>
</evidence>
<dbReference type="Pfam" id="PF05913">
    <property type="entry name" value="MupG_C"/>
    <property type="match status" value="1"/>
</dbReference>
<dbReference type="OrthoDB" id="5809921at2"/>
<comment type="caution">
    <text evidence="3">The sequence shown here is derived from an EMBL/GenBank/DDBJ whole genome shotgun (WGS) entry which is preliminary data.</text>
</comment>
<keyword evidence="4" id="KW-1185">Reference proteome</keyword>
<dbReference type="InterPro" id="IPR029000">
    <property type="entry name" value="Cyclophilin-like_dom_sf"/>
</dbReference>
<dbReference type="EMBL" id="JACEIP010000001">
    <property type="protein sequence ID" value="MBA4541482.1"/>
    <property type="molecule type" value="Genomic_DNA"/>
</dbReference>
<evidence type="ECO:0000313" key="4">
    <source>
        <dbReference type="Proteomes" id="UP000530514"/>
    </source>
</evidence>
<evidence type="ECO:0000313" key="3">
    <source>
        <dbReference type="EMBL" id="MBA4541482.1"/>
    </source>
</evidence>
<protein>
    <submittedName>
        <fullName evidence="3">DUF871 domain-containing protein</fullName>
    </submittedName>
</protein>
<dbReference type="Proteomes" id="UP000530514">
    <property type="component" value="Unassembled WGS sequence"/>
</dbReference>
<sequence length="337" mass="37791">MIGVSFYLNDPLAGKRLEEAHSKGVTRAFTSLHIPEESGDLAGRAKMLLQTAKEMGIDVYADVSRSTPQHLGIGRLEELSELGVTGLRLDDYFDHETMVCLAERFQIALNASTLSEADLQRLFGIASEQLIAWHNFYPRRETGLDERFFRAQTDRFRQYGIRVAAFVPGRGEKRGPLFEGLPTLEKHRELDPFVAAVELFRDGVDEVYVGDPDAGEGLLEQLVAYAFDRVIPLRIRTSSLAGGEYQLRPDFARDVLRLMDTRSPGPVPPANTTARPRGTVTMDNDKYGRYRGEVQIVLRDLPADPRINVVGSVFPEDLPLLLLVQPGQRVFLHCHDE</sequence>
<proteinExistence type="predicted"/>
<dbReference type="PANTHER" id="PTHR38435">
    <property type="match status" value="1"/>
</dbReference>
<dbReference type="InterPro" id="IPR043797">
    <property type="entry name" value="MupG_N"/>
</dbReference>
<dbReference type="InterPro" id="IPR043894">
    <property type="entry name" value="MupG_C"/>
</dbReference>
<dbReference type="Gene3D" id="3.20.20.70">
    <property type="entry name" value="Aldolase class I"/>
    <property type="match status" value="1"/>
</dbReference>
<dbReference type="AlphaFoldDB" id="A0A7W2AFS3"/>
<dbReference type="SUPFAM" id="SSF51445">
    <property type="entry name" value="(Trans)glycosidases"/>
    <property type="match status" value="1"/>
</dbReference>
<organism evidence="3 4">
    <name type="scientific">Thermoactinomyces daqus</name>
    <dbReference type="NCBI Taxonomy" id="1329516"/>
    <lineage>
        <taxon>Bacteria</taxon>
        <taxon>Bacillati</taxon>
        <taxon>Bacillota</taxon>
        <taxon>Bacilli</taxon>
        <taxon>Bacillales</taxon>
        <taxon>Thermoactinomycetaceae</taxon>
        <taxon>Thermoactinomyces</taxon>
    </lineage>
</organism>
<dbReference type="Gene3D" id="2.40.100.10">
    <property type="entry name" value="Cyclophilin-like"/>
    <property type="match status" value="1"/>
</dbReference>
<gene>
    <name evidence="3" type="ORF">H1164_00985</name>
</gene>
<name>A0A7W2AFS3_9BACL</name>